<evidence type="ECO:0000313" key="4">
    <source>
        <dbReference type="Proteomes" id="UP000585272"/>
    </source>
</evidence>
<dbReference type="InterPro" id="IPR000683">
    <property type="entry name" value="Gfo/Idh/MocA-like_OxRdtase_N"/>
</dbReference>
<dbReference type="InterPro" id="IPR055170">
    <property type="entry name" value="GFO_IDH_MocA-like_dom"/>
</dbReference>
<evidence type="ECO:0000313" key="3">
    <source>
        <dbReference type="EMBL" id="MBB4661084.1"/>
    </source>
</evidence>
<dbReference type="Gene3D" id="3.30.360.10">
    <property type="entry name" value="Dihydrodipicolinate Reductase, domain 2"/>
    <property type="match status" value="1"/>
</dbReference>
<dbReference type="Pfam" id="PF01408">
    <property type="entry name" value="GFO_IDH_MocA"/>
    <property type="match status" value="1"/>
</dbReference>
<dbReference type="InterPro" id="IPR051450">
    <property type="entry name" value="Gfo/Idh/MocA_Oxidoreductases"/>
</dbReference>
<organism evidence="3 4">
    <name type="scientific">Conexibacter arvalis</name>
    <dbReference type="NCBI Taxonomy" id="912552"/>
    <lineage>
        <taxon>Bacteria</taxon>
        <taxon>Bacillati</taxon>
        <taxon>Actinomycetota</taxon>
        <taxon>Thermoleophilia</taxon>
        <taxon>Solirubrobacterales</taxon>
        <taxon>Conexibacteraceae</taxon>
        <taxon>Conexibacter</taxon>
    </lineage>
</organism>
<gene>
    <name evidence="3" type="ORF">BDZ31_000657</name>
</gene>
<evidence type="ECO:0000259" key="1">
    <source>
        <dbReference type="Pfam" id="PF01408"/>
    </source>
</evidence>
<dbReference type="EMBL" id="JACHNU010000001">
    <property type="protein sequence ID" value="MBB4661084.1"/>
    <property type="molecule type" value="Genomic_DNA"/>
</dbReference>
<keyword evidence="4" id="KW-1185">Reference proteome</keyword>
<evidence type="ECO:0000259" key="2">
    <source>
        <dbReference type="Pfam" id="PF22725"/>
    </source>
</evidence>
<protein>
    <submittedName>
        <fullName evidence="3">Putative dehydrogenase</fullName>
    </submittedName>
</protein>
<dbReference type="SUPFAM" id="SSF51735">
    <property type="entry name" value="NAD(P)-binding Rossmann-fold domains"/>
    <property type="match status" value="1"/>
</dbReference>
<dbReference type="Proteomes" id="UP000585272">
    <property type="component" value="Unassembled WGS sequence"/>
</dbReference>
<dbReference type="RefSeq" id="WP_183338944.1">
    <property type="nucleotide sequence ID" value="NZ_JACHNU010000001.1"/>
</dbReference>
<dbReference type="AlphaFoldDB" id="A0A840IAE1"/>
<reference evidence="3 4" key="1">
    <citation type="submission" date="2020-08" db="EMBL/GenBank/DDBJ databases">
        <title>Genomic Encyclopedia of Archaeal and Bacterial Type Strains, Phase II (KMG-II): from individual species to whole genera.</title>
        <authorList>
            <person name="Goeker M."/>
        </authorList>
    </citation>
    <scope>NUCLEOTIDE SEQUENCE [LARGE SCALE GENOMIC DNA]</scope>
    <source>
        <strain evidence="3 4">DSM 23288</strain>
    </source>
</reference>
<feature type="domain" description="Gfo/Idh/MocA-like oxidoreductase N-terminal" evidence="1">
    <location>
        <begin position="10"/>
        <end position="125"/>
    </location>
</feature>
<dbReference type="GO" id="GO:0000166">
    <property type="term" value="F:nucleotide binding"/>
    <property type="evidence" value="ECO:0007669"/>
    <property type="project" value="InterPro"/>
</dbReference>
<proteinExistence type="predicted"/>
<dbReference type="PANTHER" id="PTHR43377">
    <property type="entry name" value="BILIVERDIN REDUCTASE A"/>
    <property type="match status" value="1"/>
</dbReference>
<dbReference type="Gene3D" id="3.40.50.720">
    <property type="entry name" value="NAD(P)-binding Rossmann-like Domain"/>
    <property type="match status" value="1"/>
</dbReference>
<feature type="domain" description="GFO/IDH/MocA-like oxidoreductase" evidence="2">
    <location>
        <begin position="135"/>
        <end position="243"/>
    </location>
</feature>
<sequence length="338" mass="35853">MTQPAPAPLRAAVLGLGMMGRHHARILQALPGVAFAGAVDPAGDRHGAVRDAELVFPSLERLLEATRVDMAVIALPTEEHLPAALALADAGVSMLIEKPLAASSAEAERIIDAIGRRGLAAAVGHVERFNPSLMALRERLLAGQLGDVFLVATERVGPFPERIRDVGVVKDLATHDLDIVRWVADAPIATVSAQTAHRTGRPHEDLVLVTGRLASDVPFNTIVDWLTPTKTRRTRVLGDRGMLVAETVTADLTFYENGRVTSDWTSAQALRGVSEGDATRYALARSEPLRTELEAFRDLVAGDPDAPVVTLAQGLAAVRTAEAVLESAAGGRTVQVAP</sequence>
<dbReference type="PANTHER" id="PTHR43377:SF1">
    <property type="entry name" value="BILIVERDIN REDUCTASE A"/>
    <property type="match status" value="1"/>
</dbReference>
<comment type="caution">
    <text evidence="3">The sequence shown here is derived from an EMBL/GenBank/DDBJ whole genome shotgun (WGS) entry which is preliminary data.</text>
</comment>
<dbReference type="InterPro" id="IPR036291">
    <property type="entry name" value="NAD(P)-bd_dom_sf"/>
</dbReference>
<dbReference type="SUPFAM" id="SSF55347">
    <property type="entry name" value="Glyceraldehyde-3-phosphate dehydrogenase-like, C-terminal domain"/>
    <property type="match status" value="1"/>
</dbReference>
<name>A0A840IAE1_9ACTN</name>
<dbReference type="Pfam" id="PF22725">
    <property type="entry name" value="GFO_IDH_MocA_C3"/>
    <property type="match status" value="1"/>
</dbReference>
<accession>A0A840IAE1</accession>